<evidence type="ECO:0000313" key="6">
    <source>
        <dbReference type="EMBL" id="MCH8616556.1"/>
    </source>
</evidence>
<protein>
    <submittedName>
        <fullName evidence="6">DUF2585 domain-containing protein</fullName>
    </submittedName>
</protein>
<evidence type="ECO:0000256" key="4">
    <source>
        <dbReference type="ARBA" id="ARBA00023136"/>
    </source>
</evidence>
<feature type="transmembrane region" description="Helical" evidence="5">
    <location>
        <begin position="57"/>
        <end position="75"/>
    </location>
</feature>
<keyword evidence="2 5" id="KW-0812">Transmembrane</keyword>
<evidence type="ECO:0000313" key="7">
    <source>
        <dbReference type="Proteomes" id="UP001203058"/>
    </source>
</evidence>
<proteinExistence type="predicted"/>
<keyword evidence="4 5" id="KW-0472">Membrane</keyword>
<keyword evidence="3 5" id="KW-1133">Transmembrane helix</keyword>
<keyword evidence="1" id="KW-1003">Cell membrane</keyword>
<gene>
    <name evidence="6" type="ORF">LZ016_10650</name>
</gene>
<comment type="caution">
    <text evidence="6">The sequence shown here is derived from an EMBL/GenBank/DDBJ whole genome shotgun (WGS) entry which is preliminary data.</text>
</comment>
<evidence type="ECO:0000256" key="3">
    <source>
        <dbReference type="ARBA" id="ARBA00022989"/>
    </source>
</evidence>
<keyword evidence="7" id="KW-1185">Reference proteome</keyword>
<feature type="transmembrane region" description="Helical" evidence="5">
    <location>
        <begin position="141"/>
        <end position="161"/>
    </location>
</feature>
<reference evidence="6 7" key="1">
    <citation type="submission" date="2022-03" db="EMBL/GenBank/DDBJ databases">
        <authorList>
            <person name="Jo J.-H."/>
            <person name="Im W.-T."/>
        </authorList>
    </citation>
    <scope>NUCLEOTIDE SEQUENCE [LARGE SCALE GENOMIC DNA]</scope>
    <source>
        <strain evidence="6 7">SM33</strain>
    </source>
</reference>
<dbReference type="EMBL" id="JAKZHW010000001">
    <property type="protein sequence ID" value="MCH8616556.1"/>
    <property type="molecule type" value="Genomic_DNA"/>
</dbReference>
<dbReference type="Pfam" id="PF10755">
    <property type="entry name" value="DUF2585"/>
    <property type="match status" value="1"/>
</dbReference>
<evidence type="ECO:0000256" key="2">
    <source>
        <dbReference type="ARBA" id="ARBA00022692"/>
    </source>
</evidence>
<organism evidence="6 7">
    <name type="scientific">Sphingomonas telluris</name>
    <dbReference type="NCBI Taxonomy" id="2907998"/>
    <lineage>
        <taxon>Bacteria</taxon>
        <taxon>Pseudomonadati</taxon>
        <taxon>Pseudomonadota</taxon>
        <taxon>Alphaproteobacteria</taxon>
        <taxon>Sphingomonadales</taxon>
        <taxon>Sphingomonadaceae</taxon>
        <taxon>Sphingomonas</taxon>
    </lineage>
</organism>
<dbReference type="NCBIfam" id="NF002099">
    <property type="entry name" value="PRK00944.1"/>
    <property type="match status" value="1"/>
</dbReference>
<dbReference type="RefSeq" id="WP_241447349.1">
    <property type="nucleotide sequence ID" value="NZ_JAKZHW010000001.1"/>
</dbReference>
<dbReference type="Proteomes" id="UP001203058">
    <property type="component" value="Unassembled WGS sequence"/>
</dbReference>
<name>A0ABS9VNK4_9SPHN</name>
<evidence type="ECO:0000256" key="5">
    <source>
        <dbReference type="SAM" id="Phobius"/>
    </source>
</evidence>
<dbReference type="InterPro" id="IPR019691">
    <property type="entry name" value="DUF2585"/>
</dbReference>
<sequence>MNRTTRTAVAALLILAATAALLFLMGRPPICTCGKIGLWVAQANSSRTSQMLSDWYSLSHVVHGFLFFAILWLAFRKWPLERRFLVALAIEAAWEVVENTPMVINRYREETAALGYTGDSVINSMSDIAMMVLGFSLARRLSVRWSIAIVLALELIPLFVIRDNLTLNVWMLLAPNDAIKAWQSGGSASALFSAFAH</sequence>
<accession>A0ABS9VNK4</accession>
<evidence type="ECO:0000256" key="1">
    <source>
        <dbReference type="ARBA" id="ARBA00022475"/>
    </source>
</evidence>